<dbReference type="EMBL" id="CAFAAG010000002">
    <property type="protein sequence ID" value="CAB4783460.1"/>
    <property type="molecule type" value="Genomic_DNA"/>
</dbReference>
<reference evidence="1" key="1">
    <citation type="submission" date="2020-05" db="EMBL/GenBank/DDBJ databases">
        <authorList>
            <person name="Chiriac C."/>
            <person name="Salcher M."/>
            <person name="Ghai R."/>
            <person name="Kavagutti S V."/>
        </authorList>
    </citation>
    <scope>NUCLEOTIDE SEQUENCE</scope>
</reference>
<dbReference type="AlphaFoldDB" id="A0A6J6WFV3"/>
<protein>
    <submittedName>
        <fullName evidence="1">Unannotated protein</fullName>
    </submittedName>
</protein>
<name>A0A6J6WFV3_9ZZZZ</name>
<sequence>MTEVIHAHVFETGLTATLLNERNDVKKCLTLFFRGVRPDLVVLERAVGFFP</sequence>
<evidence type="ECO:0000313" key="1">
    <source>
        <dbReference type="EMBL" id="CAB4783460.1"/>
    </source>
</evidence>
<proteinExistence type="predicted"/>
<organism evidence="1">
    <name type="scientific">freshwater metagenome</name>
    <dbReference type="NCBI Taxonomy" id="449393"/>
    <lineage>
        <taxon>unclassified sequences</taxon>
        <taxon>metagenomes</taxon>
        <taxon>ecological metagenomes</taxon>
    </lineage>
</organism>
<gene>
    <name evidence="1" type="ORF">UFOPK2975_00054</name>
</gene>
<accession>A0A6J6WFV3</accession>